<dbReference type="EMBL" id="CP042913">
    <property type="protein sequence ID" value="QEG35157.1"/>
    <property type="molecule type" value="Genomic_DNA"/>
</dbReference>
<organism evidence="1 2">
    <name type="scientific">Bythopirellula goksoeyrii</name>
    <dbReference type="NCBI Taxonomy" id="1400387"/>
    <lineage>
        <taxon>Bacteria</taxon>
        <taxon>Pseudomonadati</taxon>
        <taxon>Planctomycetota</taxon>
        <taxon>Planctomycetia</taxon>
        <taxon>Pirellulales</taxon>
        <taxon>Lacipirellulaceae</taxon>
        <taxon>Bythopirellula</taxon>
    </lineage>
</organism>
<accession>A0A5B9Q809</accession>
<gene>
    <name evidence="1" type="ORF">Pr1d_24480</name>
</gene>
<evidence type="ECO:0000313" key="2">
    <source>
        <dbReference type="Proteomes" id="UP000323917"/>
    </source>
</evidence>
<name>A0A5B9Q809_9BACT</name>
<dbReference type="KEGG" id="bgok:Pr1d_24480"/>
<sequence>MPESDTSPIAILPQEARWRYLVFCILSRCKAFAGVTAVTMQQILARSLDRGESREPGGMAGWHGVRKKVVLSSAHGSLTARSWCSLNTISASDFGQPARY</sequence>
<proteinExistence type="predicted"/>
<protein>
    <submittedName>
        <fullName evidence="1">Uncharacterized protein</fullName>
    </submittedName>
</protein>
<dbReference type="Proteomes" id="UP000323917">
    <property type="component" value="Chromosome"/>
</dbReference>
<dbReference type="AlphaFoldDB" id="A0A5B9Q809"/>
<reference evidence="1 2" key="1">
    <citation type="submission" date="2019-08" db="EMBL/GenBank/DDBJ databases">
        <title>Deep-cultivation of Planctomycetes and their phenomic and genomic characterization uncovers novel biology.</title>
        <authorList>
            <person name="Wiegand S."/>
            <person name="Jogler M."/>
            <person name="Boedeker C."/>
            <person name="Pinto D."/>
            <person name="Vollmers J."/>
            <person name="Rivas-Marin E."/>
            <person name="Kohn T."/>
            <person name="Peeters S.H."/>
            <person name="Heuer A."/>
            <person name="Rast P."/>
            <person name="Oberbeckmann S."/>
            <person name="Bunk B."/>
            <person name="Jeske O."/>
            <person name="Meyerdierks A."/>
            <person name="Storesund J.E."/>
            <person name="Kallscheuer N."/>
            <person name="Luecker S."/>
            <person name="Lage O.M."/>
            <person name="Pohl T."/>
            <person name="Merkel B.J."/>
            <person name="Hornburger P."/>
            <person name="Mueller R.-W."/>
            <person name="Bruemmer F."/>
            <person name="Labrenz M."/>
            <person name="Spormann A.M."/>
            <person name="Op den Camp H."/>
            <person name="Overmann J."/>
            <person name="Amann R."/>
            <person name="Jetten M.S.M."/>
            <person name="Mascher T."/>
            <person name="Medema M.H."/>
            <person name="Devos D.P."/>
            <person name="Kaster A.-K."/>
            <person name="Ovreas L."/>
            <person name="Rohde M."/>
            <person name="Galperin M.Y."/>
            <person name="Jogler C."/>
        </authorList>
    </citation>
    <scope>NUCLEOTIDE SEQUENCE [LARGE SCALE GENOMIC DNA]</scope>
    <source>
        <strain evidence="1 2">Pr1d</strain>
    </source>
</reference>
<keyword evidence="2" id="KW-1185">Reference proteome</keyword>
<evidence type="ECO:0000313" key="1">
    <source>
        <dbReference type="EMBL" id="QEG35157.1"/>
    </source>
</evidence>